<gene>
    <name evidence="1" type="ORF">KC19_VG147500</name>
</gene>
<evidence type="ECO:0000313" key="2">
    <source>
        <dbReference type="Proteomes" id="UP000822688"/>
    </source>
</evidence>
<protein>
    <submittedName>
        <fullName evidence="1">Uncharacterized protein</fullName>
    </submittedName>
</protein>
<reference evidence="1" key="1">
    <citation type="submission" date="2020-06" db="EMBL/GenBank/DDBJ databases">
        <title>WGS assembly of Ceratodon purpureus strain R40.</title>
        <authorList>
            <person name="Carey S.B."/>
            <person name="Jenkins J."/>
            <person name="Shu S."/>
            <person name="Lovell J.T."/>
            <person name="Sreedasyam A."/>
            <person name="Maumus F."/>
            <person name="Tiley G.P."/>
            <person name="Fernandez-Pozo N."/>
            <person name="Barry K."/>
            <person name="Chen C."/>
            <person name="Wang M."/>
            <person name="Lipzen A."/>
            <person name="Daum C."/>
            <person name="Saski C.A."/>
            <person name="Payton A.C."/>
            <person name="Mcbreen J.C."/>
            <person name="Conrad R.E."/>
            <person name="Kollar L.M."/>
            <person name="Olsson S."/>
            <person name="Huttunen S."/>
            <person name="Landis J.B."/>
            <person name="Wickett N.J."/>
            <person name="Johnson M.G."/>
            <person name="Rensing S.A."/>
            <person name="Grimwood J."/>
            <person name="Schmutz J."/>
            <person name="Mcdaniel S.F."/>
        </authorList>
    </citation>
    <scope>NUCLEOTIDE SEQUENCE</scope>
    <source>
        <strain evidence="1">R40</strain>
    </source>
</reference>
<proteinExistence type="predicted"/>
<keyword evidence="2" id="KW-1185">Reference proteome</keyword>
<sequence>MALHSASSFVSTSRFKRGYMVKLVRCAMQCSPNMKGAACAFIVSVTPFVQPWNKEFPSATKHMRTPRARSKKIQLKTKLVSDAAPLLRSLALAKQQYPPPSHYVPSILSHILREHSQIRSNTNLQVPSYAMQVPCGGLHVSTRN</sequence>
<evidence type="ECO:0000313" key="1">
    <source>
        <dbReference type="EMBL" id="KAG0573084.1"/>
    </source>
</evidence>
<dbReference type="Proteomes" id="UP000822688">
    <property type="component" value="Chromosome V"/>
</dbReference>
<dbReference type="AlphaFoldDB" id="A0A8T0HQ95"/>
<accession>A0A8T0HQ95</accession>
<organism evidence="1 2">
    <name type="scientific">Ceratodon purpureus</name>
    <name type="common">Fire moss</name>
    <name type="synonym">Dicranum purpureum</name>
    <dbReference type="NCBI Taxonomy" id="3225"/>
    <lineage>
        <taxon>Eukaryota</taxon>
        <taxon>Viridiplantae</taxon>
        <taxon>Streptophyta</taxon>
        <taxon>Embryophyta</taxon>
        <taxon>Bryophyta</taxon>
        <taxon>Bryophytina</taxon>
        <taxon>Bryopsida</taxon>
        <taxon>Dicranidae</taxon>
        <taxon>Pseudoditrichales</taxon>
        <taxon>Ditrichaceae</taxon>
        <taxon>Ceratodon</taxon>
    </lineage>
</organism>
<name>A0A8T0HQ95_CERPU</name>
<comment type="caution">
    <text evidence="1">The sequence shown here is derived from an EMBL/GenBank/DDBJ whole genome shotgun (WGS) entry which is preliminary data.</text>
</comment>
<dbReference type="EMBL" id="CM026426">
    <property type="protein sequence ID" value="KAG0573084.1"/>
    <property type="molecule type" value="Genomic_DNA"/>
</dbReference>